<dbReference type="Proteomes" id="UP000828390">
    <property type="component" value="Unassembled WGS sequence"/>
</dbReference>
<dbReference type="AlphaFoldDB" id="A0A9D4R3Y0"/>
<reference evidence="1" key="1">
    <citation type="journal article" date="2019" name="bioRxiv">
        <title>The Genome of the Zebra Mussel, Dreissena polymorpha: A Resource for Invasive Species Research.</title>
        <authorList>
            <person name="McCartney M.A."/>
            <person name="Auch B."/>
            <person name="Kono T."/>
            <person name="Mallez S."/>
            <person name="Zhang Y."/>
            <person name="Obille A."/>
            <person name="Becker A."/>
            <person name="Abrahante J.E."/>
            <person name="Garbe J."/>
            <person name="Badalamenti J.P."/>
            <person name="Herman A."/>
            <person name="Mangelson H."/>
            <person name="Liachko I."/>
            <person name="Sullivan S."/>
            <person name="Sone E.D."/>
            <person name="Koren S."/>
            <person name="Silverstein K.A.T."/>
            <person name="Beckman K.B."/>
            <person name="Gohl D.M."/>
        </authorList>
    </citation>
    <scope>NUCLEOTIDE SEQUENCE</scope>
    <source>
        <strain evidence="1">Duluth1</strain>
        <tissue evidence="1">Whole animal</tissue>
    </source>
</reference>
<organism evidence="1 2">
    <name type="scientific">Dreissena polymorpha</name>
    <name type="common">Zebra mussel</name>
    <name type="synonym">Mytilus polymorpha</name>
    <dbReference type="NCBI Taxonomy" id="45954"/>
    <lineage>
        <taxon>Eukaryota</taxon>
        <taxon>Metazoa</taxon>
        <taxon>Spiralia</taxon>
        <taxon>Lophotrochozoa</taxon>
        <taxon>Mollusca</taxon>
        <taxon>Bivalvia</taxon>
        <taxon>Autobranchia</taxon>
        <taxon>Heteroconchia</taxon>
        <taxon>Euheterodonta</taxon>
        <taxon>Imparidentia</taxon>
        <taxon>Neoheterodontei</taxon>
        <taxon>Myida</taxon>
        <taxon>Dreissenoidea</taxon>
        <taxon>Dreissenidae</taxon>
        <taxon>Dreissena</taxon>
    </lineage>
</organism>
<dbReference type="SUPFAM" id="SSF51445">
    <property type="entry name" value="(Trans)glycosidases"/>
    <property type="match status" value="1"/>
</dbReference>
<dbReference type="Gene3D" id="3.20.20.80">
    <property type="entry name" value="Glycosidases"/>
    <property type="match status" value="1"/>
</dbReference>
<reference evidence="1" key="2">
    <citation type="submission" date="2020-11" db="EMBL/GenBank/DDBJ databases">
        <authorList>
            <person name="McCartney M.A."/>
            <person name="Auch B."/>
            <person name="Kono T."/>
            <person name="Mallez S."/>
            <person name="Becker A."/>
            <person name="Gohl D.M."/>
            <person name="Silverstein K.A.T."/>
            <person name="Koren S."/>
            <person name="Bechman K.B."/>
            <person name="Herman A."/>
            <person name="Abrahante J.E."/>
            <person name="Garbe J."/>
        </authorList>
    </citation>
    <scope>NUCLEOTIDE SEQUENCE</scope>
    <source>
        <strain evidence="1">Duluth1</strain>
        <tissue evidence="1">Whole animal</tissue>
    </source>
</reference>
<dbReference type="EMBL" id="JAIWYP010000003">
    <property type="protein sequence ID" value="KAH3852375.1"/>
    <property type="molecule type" value="Genomic_DNA"/>
</dbReference>
<proteinExistence type="predicted"/>
<evidence type="ECO:0000313" key="2">
    <source>
        <dbReference type="Proteomes" id="UP000828390"/>
    </source>
</evidence>
<keyword evidence="2" id="KW-1185">Reference proteome</keyword>
<comment type="caution">
    <text evidence="1">The sequence shown here is derived from an EMBL/GenBank/DDBJ whole genome shotgun (WGS) entry which is preliminary data.</text>
</comment>
<name>A0A9D4R3Y0_DREPO</name>
<evidence type="ECO:0000313" key="1">
    <source>
        <dbReference type="EMBL" id="KAH3852375.1"/>
    </source>
</evidence>
<accession>A0A9D4R3Y0</accession>
<protein>
    <submittedName>
        <fullName evidence="1">Uncharacterized protein</fullName>
    </submittedName>
</protein>
<sequence>MSSGIRSIDSTLIVAPAAFQADSKYETSNYIGTRVLQDVAINIDVINGHTYSFINDLNGVRRGTYPENKLSSFNSIKPLVRWRDANTPNKQLWITEWGWDADGAGEDCDATECVTEHAQAVYAFRGLMILSRSNVARATWYFYANSDCSTLFCRSGLTSSQTTHFQRKTVFGVLEEVLELVGNSYFFGVVQESYSGYVYALTNSKTQPVFPTDTQAVPGNTSHIVAWLPVDINDPKEQRIILQLSSGMHVQKGIRFTGQSVDHPTEVFHSYSQNGHMLTLTISRHPVIVEFSHAQNLPIVG</sequence>
<dbReference type="InterPro" id="IPR017853">
    <property type="entry name" value="GH"/>
</dbReference>
<gene>
    <name evidence="1" type="ORF">DPMN_094881</name>
</gene>